<dbReference type="InterPro" id="IPR001841">
    <property type="entry name" value="Znf_RING"/>
</dbReference>
<keyword evidence="3" id="KW-0862">Zinc</keyword>
<evidence type="ECO:0000256" key="1">
    <source>
        <dbReference type="ARBA" id="ARBA00022723"/>
    </source>
</evidence>
<dbReference type="InterPro" id="IPR049627">
    <property type="entry name" value="SLX8"/>
</dbReference>
<gene>
    <name evidence="7" type="ORF">CERSUDRAFT_112902</name>
</gene>
<dbReference type="PANTHER" id="PTHR47094">
    <property type="entry name" value="ELFLESS, ISOFORM B"/>
    <property type="match status" value="1"/>
</dbReference>
<evidence type="ECO:0000256" key="2">
    <source>
        <dbReference type="ARBA" id="ARBA00022771"/>
    </source>
</evidence>
<sequence>MNCSICLDDLKDPVSTPCGHIHCEKCLIAHVDASSDGLNASCPTCRAEFCIAIPDLRFVSLKHHQFIMPGVRRVFLDGPSASSKALEDTITVLSTRVRELERDKTLLLDRCEAALIASSAHAEGERAVRLQVDKLKKEMQELRGKYDNVKRKYKEMKDAKDSEKSTPDAGPSYRRLFPGCNPFSRIEASSIRPMLRIQKRPRLLGSPFDPEKARANRSSAVTPWGSPAAKRRRIAHDRVALVPVEDEDDSSTAGPSSASGSSRTHTGDIFSPSSDPRDSQPSPVPFILRSRRLD</sequence>
<accession>M2R3W8</accession>
<evidence type="ECO:0000313" key="8">
    <source>
        <dbReference type="Proteomes" id="UP000016930"/>
    </source>
</evidence>
<evidence type="ECO:0000259" key="6">
    <source>
        <dbReference type="PROSITE" id="PS50089"/>
    </source>
</evidence>
<dbReference type="AlphaFoldDB" id="M2R3W8"/>
<keyword evidence="1" id="KW-0479">Metal-binding</keyword>
<evidence type="ECO:0000256" key="4">
    <source>
        <dbReference type="PROSITE-ProRule" id="PRU00175"/>
    </source>
</evidence>
<dbReference type="PROSITE" id="PS50089">
    <property type="entry name" value="ZF_RING_2"/>
    <property type="match status" value="1"/>
</dbReference>
<evidence type="ECO:0000313" key="7">
    <source>
        <dbReference type="EMBL" id="EMD39240.1"/>
    </source>
</evidence>
<dbReference type="GO" id="GO:0033768">
    <property type="term" value="C:SUMO-targeted ubiquitin ligase complex"/>
    <property type="evidence" value="ECO:0007669"/>
    <property type="project" value="TreeGrafter"/>
</dbReference>
<feature type="compositionally biased region" description="Basic and acidic residues" evidence="5">
    <location>
        <begin position="154"/>
        <end position="166"/>
    </location>
</feature>
<dbReference type="STRING" id="914234.M2R3W8"/>
<keyword evidence="2 4" id="KW-0863">Zinc-finger</keyword>
<protein>
    <recommendedName>
        <fullName evidence="6">RING-type domain-containing protein</fullName>
    </recommendedName>
</protein>
<dbReference type="SUPFAM" id="SSF57850">
    <property type="entry name" value="RING/U-box"/>
    <property type="match status" value="1"/>
</dbReference>
<dbReference type="GO" id="GO:0061630">
    <property type="term" value="F:ubiquitin protein ligase activity"/>
    <property type="evidence" value="ECO:0007669"/>
    <property type="project" value="InterPro"/>
</dbReference>
<dbReference type="OrthoDB" id="6270329at2759"/>
<reference evidence="7 8" key="1">
    <citation type="journal article" date="2012" name="Proc. Natl. Acad. Sci. U.S.A.">
        <title>Comparative genomics of Ceriporiopsis subvermispora and Phanerochaete chrysosporium provide insight into selective ligninolysis.</title>
        <authorList>
            <person name="Fernandez-Fueyo E."/>
            <person name="Ruiz-Duenas F.J."/>
            <person name="Ferreira P."/>
            <person name="Floudas D."/>
            <person name="Hibbett D.S."/>
            <person name="Canessa P."/>
            <person name="Larrondo L.F."/>
            <person name="James T.Y."/>
            <person name="Seelenfreund D."/>
            <person name="Lobos S."/>
            <person name="Polanco R."/>
            <person name="Tello M."/>
            <person name="Honda Y."/>
            <person name="Watanabe T."/>
            <person name="Watanabe T."/>
            <person name="Ryu J.S."/>
            <person name="Kubicek C.P."/>
            <person name="Schmoll M."/>
            <person name="Gaskell J."/>
            <person name="Hammel K.E."/>
            <person name="St John F.J."/>
            <person name="Vanden Wymelenberg A."/>
            <person name="Sabat G."/>
            <person name="Splinter BonDurant S."/>
            <person name="Syed K."/>
            <person name="Yadav J.S."/>
            <person name="Doddapaneni H."/>
            <person name="Subramanian V."/>
            <person name="Lavin J.L."/>
            <person name="Oguiza J.A."/>
            <person name="Perez G."/>
            <person name="Pisabarro A.G."/>
            <person name="Ramirez L."/>
            <person name="Santoyo F."/>
            <person name="Master E."/>
            <person name="Coutinho P.M."/>
            <person name="Henrissat B."/>
            <person name="Lombard V."/>
            <person name="Magnuson J.K."/>
            <person name="Kuees U."/>
            <person name="Hori C."/>
            <person name="Igarashi K."/>
            <person name="Samejima M."/>
            <person name="Held B.W."/>
            <person name="Barry K.W."/>
            <person name="LaButti K.M."/>
            <person name="Lapidus A."/>
            <person name="Lindquist E.A."/>
            <person name="Lucas S.M."/>
            <person name="Riley R."/>
            <person name="Salamov A.A."/>
            <person name="Hoffmeister D."/>
            <person name="Schwenk D."/>
            <person name="Hadar Y."/>
            <person name="Yarden O."/>
            <person name="de Vries R.P."/>
            <person name="Wiebenga A."/>
            <person name="Stenlid J."/>
            <person name="Eastwood D."/>
            <person name="Grigoriev I.V."/>
            <person name="Berka R.M."/>
            <person name="Blanchette R.A."/>
            <person name="Kersten P."/>
            <person name="Martinez A.T."/>
            <person name="Vicuna R."/>
            <person name="Cullen D."/>
        </authorList>
    </citation>
    <scope>NUCLEOTIDE SEQUENCE [LARGE SCALE GENOMIC DNA]</scope>
    <source>
        <strain evidence="7 8">B</strain>
    </source>
</reference>
<dbReference type="GO" id="GO:0032183">
    <property type="term" value="F:SUMO binding"/>
    <property type="evidence" value="ECO:0007669"/>
    <property type="project" value="TreeGrafter"/>
</dbReference>
<organism evidence="7 8">
    <name type="scientific">Ceriporiopsis subvermispora (strain B)</name>
    <name type="common">White-rot fungus</name>
    <name type="synonym">Gelatoporia subvermispora</name>
    <dbReference type="NCBI Taxonomy" id="914234"/>
    <lineage>
        <taxon>Eukaryota</taxon>
        <taxon>Fungi</taxon>
        <taxon>Dikarya</taxon>
        <taxon>Basidiomycota</taxon>
        <taxon>Agaricomycotina</taxon>
        <taxon>Agaricomycetes</taxon>
        <taxon>Polyporales</taxon>
        <taxon>Gelatoporiaceae</taxon>
        <taxon>Gelatoporia</taxon>
    </lineage>
</organism>
<dbReference type="GO" id="GO:0140082">
    <property type="term" value="F:SUMO-ubiquitin ligase activity"/>
    <property type="evidence" value="ECO:0007669"/>
    <property type="project" value="TreeGrafter"/>
</dbReference>
<dbReference type="InterPro" id="IPR013083">
    <property type="entry name" value="Znf_RING/FYVE/PHD"/>
</dbReference>
<dbReference type="PANTHER" id="PTHR47094:SF1">
    <property type="entry name" value="RING-TYPE E3 UBIQUITIN TRANSFERASE"/>
    <property type="match status" value="1"/>
</dbReference>
<feature type="compositionally biased region" description="Low complexity" evidence="5">
    <location>
        <begin position="251"/>
        <end position="262"/>
    </location>
</feature>
<keyword evidence="8" id="KW-1185">Reference proteome</keyword>
<evidence type="ECO:0000256" key="5">
    <source>
        <dbReference type="SAM" id="MobiDB-lite"/>
    </source>
</evidence>
<dbReference type="Gene3D" id="3.30.40.10">
    <property type="entry name" value="Zinc/RING finger domain, C3HC4 (zinc finger)"/>
    <property type="match status" value="1"/>
</dbReference>
<feature type="region of interest" description="Disordered" evidence="5">
    <location>
        <begin position="202"/>
        <end position="294"/>
    </location>
</feature>
<dbReference type="Proteomes" id="UP000016930">
    <property type="component" value="Unassembled WGS sequence"/>
</dbReference>
<dbReference type="InterPro" id="IPR027370">
    <property type="entry name" value="Znf-RING_euk"/>
</dbReference>
<feature type="domain" description="RING-type" evidence="6">
    <location>
        <begin position="3"/>
        <end position="46"/>
    </location>
</feature>
<dbReference type="HOGENOM" id="CLU_946644_0_0_1"/>
<dbReference type="SMART" id="SM00184">
    <property type="entry name" value="RING"/>
    <property type="match status" value="1"/>
</dbReference>
<dbReference type="GO" id="GO:0008270">
    <property type="term" value="F:zinc ion binding"/>
    <property type="evidence" value="ECO:0007669"/>
    <property type="project" value="UniProtKB-KW"/>
</dbReference>
<name>M2R3W8_CERS8</name>
<feature type="region of interest" description="Disordered" evidence="5">
    <location>
        <begin position="154"/>
        <end position="176"/>
    </location>
</feature>
<dbReference type="Pfam" id="PF13445">
    <property type="entry name" value="zf-RING_UBOX"/>
    <property type="match status" value="1"/>
</dbReference>
<evidence type="ECO:0000256" key="3">
    <source>
        <dbReference type="ARBA" id="ARBA00022833"/>
    </source>
</evidence>
<dbReference type="GO" id="GO:0006511">
    <property type="term" value="P:ubiquitin-dependent protein catabolic process"/>
    <property type="evidence" value="ECO:0007669"/>
    <property type="project" value="TreeGrafter"/>
</dbReference>
<proteinExistence type="predicted"/>
<dbReference type="EMBL" id="KB445794">
    <property type="protein sequence ID" value="EMD39240.1"/>
    <property type="molecule type" value="Genomic_DNA"/>
</dbReference>